<comment type="caution">
    <text evidence="1">The sequence shown here is derived from an EMBL/GenBank/DDBJ whole genome shotgun (WGS) entry which is preliminary data.</text>
</comment>
<name>A0ACA9UGL5_BIOOC</name>
<evidence type="ECO:0000313" key="2">
    <source>
        <dbReference type="Proteomes" id="UP000836387"/>
    </source>
</evidence>
<accession>A0ACA9UGL5</accession>
<gene>
    <name evidence="1" type="ORF">CRV2_00022077</name>
</gene>
<organism evidence="1 2">
    <name type="scientific">Clonostachys rosea f. rosea IK726</name>
    <dbReference type="NCBI Taxonomy" id="1349383"/>
    <lineage>
        <taxon>Eukaryota</taxon>
        <taxon>Fungi</taxon>
        <taxon>Dikarya</taxon>
        <taxon>Ascomycota</taxon>
        <taxon>Pezizomycotina</taxon>
        <taxon>Sordariomycetes</taxon>
        <taxon>Hypocreomycetidae</taxon>
        <taxon>Hypocreales</taxon>
        <taxon>Bionectriaceae</taxon>
        <taxon>Clonostachys</taxon>
    </lineage>
</organism>
<proteinExistence type="predicted"/>
<dbReference type="Proteomes" id="UP000836387">
    <property type="component" value="Unassembled WGS sequence"/>
</dbReference>
<keyword evidence="2" id="KW-1185">Reference proteome</keyword>
<protein>
    <submittedName>
        <fullName evidence="1">Uncharacterized protein</fullName>
    </submittedName>
</protein>
<sequence>MTLPEYSVLRPEEHRSPDLLPIYFSLNLSIYNQQIVESEWENQWFHFTGKVHPYALEWVLREPDVFSDEDDDGEVYKVPICPSSQLEFDYHACH</sequence>
<evidence type="ECO:0000313" key="1">
    <source>
        <dbReference type="EMBL" id="CAG9952416.1"/>
    </source>
</evidence>
<dbReference type="EMBL" id="CADEHS020000487">
    <property type="protein sequence ID" value="CAG9952416.1"/>
    <property type="molecule type" value="Genomic_DNA"/>
</dbReference>
<reference evidence="1" key="2">
    <citation type="submission" date="2021-10" db="EMBL/GenBank/DDBJ databases">
        <authorList>
            <person name="Piombo E."/>
        </authorList>
    </citation>
    <scope>NUCLEOTIDE SEQUENCE</scope>
</reference>
<reference evidence="1" key="1">
    <citation type="submission" date="2020-04" db="EMBL/GenBank/DDBJ databases">
        <authorList>
            <person name="Broberg M."/>
        </authorList>
    </citation>
    <scope>NUCLEOTIDE SEQUENCE</scope>
</reference>